<evidence type="ECO:0000313" key="1">
    <source>
        <dbReference type="EMBL" id="XBH21709.1"/>
    </source>
</evidence>
<accession>A0AAU7DUQ6</accession>
<sequence length="76" mass="8561">MLLLLQEHSYRQVTGMVGCSQNTVARARRVLNEHNLISAAQVEALTREDLDRLFSDGRKSVSSEFVPMNIEKIIAC</sequence>
<dbReference type="AlphaFoldDB" id="A0AAU7DUQ6"/>
<gene>
    <name evidence="1" type="ORF">V5R04_00315</name>
</gene>
<protein>
    <submittedName>
        <fullName evidence="1">Uncharacterized protein</fullName>
    </submittedName>
</protein>
<name>A0AAU7DUQ6_9MICO</name>
<dbReference type="Gene3D" id="1.10.10.60">
    <property type="entry name" value="Homeodomain-like"/>
    <property type="match status" value="1"/>
</dbReference>
<proteinExistence type="predicted"/>
<organism evidence="1">
    <name type="scientific">Jonesiaceae bacterium BS-20</name>
    <dbReference type="NCBI Taxonomy" id="3120821"/>
    <lineage>
        <taxon>Bacteria</taxon>
        <taxon>Bacillati</taxon>
        <taxon>Actinomycetota</taxon>
        <taxon>Actinomycetes</taxon>
        <taxon>Micrococcales</taxon>
        <taxon>Jonesiaceae</taxon>
    </lineage>
</organism>
<reference evidence="1" key="1">
    <citation type="submission" date="2024-02" db="EMBL/GenBank/DDBJ databases">
        <title>Tomenella chthoni gen. nov. sp. nov., a member of the family Jonesiaceae isolated from bat guano.</title>
        <authorList>
            <person name="Miller S.L."/>
            <person name="King J."/>
            <person name="Sankaranarayanan K."/>
            <person name="Lawson P.A."/>
        </authorList>
    </citation>
    <scope>NUCLEOTIDE SEQUENCE</scope>
    <source>
        <strain evidence="1">BS-20</strain>
    </source>
</reference>
<dbReference type="EMBL" id="CP146203">
    <property type="protein sequence ID" value="XBH21709.1"/>
    <property type="molecule type" value="Genomic_DNA"/>
</dbReference>